<dbReference type="Proteomes" id="UP000029431">
    <property type="component" value="Chromosome"/>
</dbReference>
<gene>
    <name evidence="1" type="ORF">ERIC2_c24110</name>
</gene>
<organism evidence="1 2">
    <name type="scientific">Paenibacillus larvae subsp. larvae DSM 25430</name>
    <dbReference type="NCBI Taxonomy" id="697284"/>
    <lineage>
        <taxon>Bacteria</taxon>
        <taxon>Bacillati</taxon>
        <taxon>Bacillota</taxon>
        <taxon>Bacilli</taxon>
        <taxon>Bacillales</taxon>
        <taxon>Paenibacillaceae</taxon>
        <taxon>Paenibacillus</taxon>
    </lineage>
</organism>
<name>V9W8F8_9BACL</name>
<dbReference type="HOGENOM" id="CLU_2634721_0_0_9"/>
<sequence>MLWRFFVGFDFRVFGCRQDCQGVLRKKLKKALTKALCNHLTQKPLFLQPSSCQRKSVVFYVLMLNHTLSAYCGYHHP</sequence>
<dbReference type="KEGG" id="plv:ERIC2_c24110"/>
<dbReference type="EMBL" id="CP003355">
    <property type="protein sequence ID" value="AHD06204.1"/>
    <property type="molecule type" value="Genomic_DNA"/>
</dbReference>
<reference evidence="1 2" key="1">
    <citation type="journal article" date="2014" name="PLoS ONE">
        <title>How to Kill the Honey Bee Larva: Genomic Potential and Virulence Mechanisms of Paenibacillus larvae.</title>
        <authorList>
            <person name="Djukic M."/>
            <person name="Brzuszkiewicz E."/>
            <person name="Funfhaus A."/>
            <person name="Voss J."/>
            <person name="Gollnow K."/>
            <person name="Poppinga L."/>
            <person name="Liesegang H."/>
            <person name="Garcia-Gonzalez E."/>
            <person name="Genersch E."/>
            <person name="Daniel R."/>
        </authorList>
    </citation>
    <scope>NUCLEOTIDE SEQUENCE [LARGE SCALE GENOMIC DNA]</scope>
    <source>
        <strain evidence="1 2">DSM 25430</strain>
    </source>
</reference>
<dbReference type="AlphaFoldDB" id="V9W8F8"/>
<protein>
    <submittedName>
        <fullName evidence="1">Uncharacterized protein</fullName>
    </submittedName>
</protein>
<accession>V9W8F8</accession>
<keyword evidence="2" id="KW-1185">Reference proteome</keyword>
<evidence type="ECO:0000313" key="2">
    <source>
        <dbReference type="Proteomes" id="UP000029431"/>
    </source>
</evidence>
<evidence type="ECO:0000313" key="1">
    <source>
        <dbReference type="EMBL" id="AHD06204.1"/>
    </source>
</evidence>
<proteinExistence type="predicted"/>